<accession>A0A1Q2CE69</accession>
<keyword evidence="3" id="KW-1185">Reference proteome</keyword>
<feature type="transmembrane region" description="Helical" evidence="1">
    <location>
        <begin position="81"/>
        <end position="100"/>
    </location>
</feature>
<feature type="transmembrane region" description="Helical" evidence="1">
    <location>
        <begin position="144"/>
        <end position="161"/>
    </location>
</feature>
<keyword evidence="1" id="KW-1133">Transmembrane helix</keyword>
<keyword evidence="1" id="KW-0472">Membrane</keyword>
<dbReference type="Pfam" id="PF19845">
    <property type="entry name" value="DUF6320"/>
    <property type="match status" value="1"/>
</dbReference>
<protein>
    <submittedName>
        <fullName evidence="2">Uncharacterized protein</fullName>
    </submittedName>
</protein>
<dbReference type="InterPro" id="IPR046283">
    <property type="entry name" value="DUF6320"/>
</dbReference>
<feature type="transmembrane region" description="Helical" evidence="1">
    <location>
        <begin position="112"/>
        <end position="132"/>
    </location>
</feature>
<dbReference type="Proteomes" id="UP000188324">
    <property type="component" value="Chromosome"/>
</dbReference>
<dbReference type="KEGG" id="tfl:RPIT_05865"/>
<dbReference type="EMBL" id="CP019605">
    <property type="protein sequence ID" value="AQP44398.1"/>
    <property type="molecule type" value="Genomic_DNA"/>
</dbReference>
<sequence>MELDPVEARLASREIFPAPPLRFDRRQVWAAVVALSVLVLIVSFAAPALVPGLVAPVRTVWLSVAVVWLVVIAAVQRRRNVGSLVGWLVLLLSVAAVVWNQYDGPDFWATTWVIPAICTAANLALGVIVWIVRLDPQEHLAKALLVGLIGLVPGLFVLFGWVATPLPALICVGFSLLVVSLILIIRPRQLGSALRRRLHL</sequence>
<keyword evidence="1" id="KW-0812">Transmembrane</keyword>
<evidence type="ECO:0000256" key="1">
    <source>
        <dbReference type="SAM" id="Phobius"/>
    </source>
</evidence>
<reference evidence="2 3" key="1">
    <citation type="journal article" date="2016" name="Int. J. Syst. Evol. Microbiol.">
        <title>Tessaracoccus flavus sp. nov., isolated from the drainage system of a lindane-producing factory.</title>
        <authorList>
            <person name="Kumari R."/>
            <person name="Singh P."/>
            <person name="Schumann P."/>
            <person name="Lal R."/>
        </authorList>
    </citation>
    <scope>NUCLEOTIDE SEQUENCE [LARGE SCALE GENOMIC DNA]</scope>
    <source>
        <strain evidence="2 3">RP1T</strain>
    </source>
</reference>
<name>A0A1Q2CE69_9ACTN</name>
<dbReference type="STRING" id="1610493.RPIT_05865"/>
<gene>
    <name evidence="2" type="ORF">RPIT_05865</name>
</gene>
<feature type="transmembrane region" description="Helical" evidence="1">
    <location>
        <begin position="167"/>
        <end position="185"/>
    </location>
</feature>
<evidence type="ECO:0000313" key="3">
    <source>
        <dbReference type="Proteomes" id="UP000188324"/>
    </source>
</evidence>
<evidence type="ECO:0000313" key="2">
    <source>
        <dbReference type="EMBL" id="AQP44398.1"/>
    </source>
</evidence>
<dbReference type="AlphaFoldDB" id="A0A1Q2CE69"/>
<feature type="transmembrane region" description="Helical" evidence="1">
    <location>
        <begin position="28"/>
        <end position="49"/>
    </location>
</feature>
<organism evidence="2 3">
    <name type="scientific">Tessaracoccus flavus</name>
    <dbReference type="NCBI Taxonomy" id="1610493"/>
    <lineage>
        <taxon>Bacteria</taxon>
        <taxon>Bacillati</taxon>
        <taxon>Actinomycetota</taxon>
        <taxon>Actinomycetes</taxon>
        <taxon>Propionibacteriales</taxon>
        <taxon>Propionibacteriaceae</taxon>
        <taxon>Tessaracoccus</taxon>
    </lineage>
</organism>
<proteinExistence type="predicted"/>
<feature type="transmembrane region" description="Helical" evidence="1">
    <location>
        <begin position="55"/>
        <end position="74"/>
    </location>
</feature>